<name>A0A329QD24_9ACTN</name>
<dbReference type="EMBL" id="QMIG01000027">
    <property type="protein sequence ID" value="RAW10266.1"/>
    <property type="molecule type" value="Genomic_DNA"/>
</dbReference>
<dbReference type="Proteomes" id="UP000250462">
    <property type="component" value="Unassembled WGS sequence"/>
</dbReference>
<dbReference type="AlphaFoldDB" id="A0A329QD24"/>
<organism evidence="1 2">
    <name type="scientific">Phytoactinopolyspora halophila</name>
    <dbReference type="NCBI Taxonomy" id="1981511"/>
    <lineage>
        <taxon>Bacteria</taxon>
        <taxon>Bacillati</taxon>
        <taxon>Actinomycetota</taxon>
        <taxon>Actinomycetes</taxon>
        <taxon>Jiangellales</taxon>
        <taxon>Jiangellaceae</taxon>
        <taxon>Phytoactinopolyspora</taxon>
    </lineage>
</organism>
<proteinExistence type="predicted"/>
<protein>
    <recommendedName>
        <fullName evidence="3">Rpn family recombination-promoting nuclease/putative transposase</fullName>
    </recommendedName>
</protein>
<evidence type="ECO:0000313" key="1">
    <source>
        <dbReference type="EMBL" id="RAW10266.1"/>
    </source>
</evidence>
<dbReference type="RefSeq" id="WP_112259946.1">
    <property type="nucleotide sequence ID" value="NZ_QMIG01000027.1"/>
</dbReference>
<keyword evidence="2" id="KW-1185">Reference proteome</keyword>
<dbReference type="OrthoDB" id="3207839at2"/>
<accession>A0A329QD24</accession>
<reference evidence="1 2" key="1">
    <citation type="submission" date="2018-06" db="EMBL/GenBank/DDBJ databases">
        <title>Phytoactinopolyspora halophila sp. nov., a novel halophilic actinomycete isolated from a saline soil in China.</title>
        <authorList>
            <person name="Tang S.-K."/>
        </authorList>
    </citation>
    <scope>NUCLEOTIDE SEQUENCE [LARGE SCALE GENOMIC DNA]</scope>
    <source>
        <strain evidence="1 2">YIM 96934</strain>
    </source>
</reference>
<sequence length="294" mass="32063">MPSAMHEALIEMFRSRPSLTVELLRESLGVSVPIHRQIRLEPGDLPDLAPTEYRADAVVVLCEASDEPVQAIVVEVQLGRDGGKRWSWPVYLTTLRARLRCAVTLLVVCVESATADWCGAPIDLGHPGWILRPLVLGPHRVPVVTDVEQARSSPELAVMSAMAHGAETDGDKVLDAVASAFTIVDDEHAALYSDVVFGALPEAARHYLEALMTTKLREYQSDFVRRYVNQGRAEGKAQGQLEAEADAVLSVLAARGVGVPDDARRRISECTDLDQLKAWLSRAATATSIDDIFC</sequence>
<dbReference type="PANTHER" id="PTHR34613">
    <property type="entry name" value="SLL0800 PROTEIN"/>
    <property type="match status" value="1"/>
</dbReference>
<gene>
    <name evidence="1" type="ORF">DPM12_19025</name>
</gene>
<dbReference type="PANTHER" id="PTHR34613:SF1">
    <property type="entry name" value="SLL6017 PROTEIN"/>
    <property type="match status" value="1"/>
</dbReference>
<evidence type="ECO:0000313" key="2">
    <source>
        <dbReference type="Proteomes" id="UP000250462"/>
    </source>
</evidence>
<comment type="caution">
    <text evidence="1">The sequence shown here is derived from an EMBL/GenBank/DDBJ whole genome shotgun (WGS) entry which is preliminary data.</text>
</comment>
<evidence type="ECO:0008006" key="3">
    <source>
        <dbReference type="Google" id="ProtNLM"/>
    </source>
</evidence>